<dbReference type="CDD" id="cd00093">
    <property type="entry name" value="HTH_XRE"/>
    <property type="match status" value="1"/>
</dbReference>
<dbReference type="InterPro" id="IPR010982">
    <property type="entry name" value="Lambda_DNA-bd_dom_sf"/>
</dbReference>
<dbReference type="Proteomes" id="UP000004773">
    <property type="component" value="Unassembled WGS sequence"/>
</dbReference>
<dbReference type="GO" id="GO:0003677">
    <property type="term" value="F:DNA binding"/>
    <property type="evidence" value="ECO:0007669"/>
    <property type="project" value="InterPro"/>
</dbReference>
<dbReference type="Pfam" id="PF01381">
    <property type="entry name" value="HTH_3"/>
    <property type="match status" value="1"/>
</dbReference>
<dbReference type="AlphaFoldDB" id="A0AA87ASD0"/>
<accession>A0AA87ASD0</accession>
<name>A0AA87ASD0_9BACL</name>
<dbReference type="InterPro" id="IPR001387">
    <property type="entry name" value="Cro/C1-type_HTH"/>
</dbReference>
<dbReference type="RefSeq" id="WP_003147566.1">
    <property type="nucleotide sequence ID" value="NZ_GL883584.1"/>
</dbReference>
<evidence type="ECO:0000313" key="2">
    <source>
        <dbReference type="EMBL" id="EGF87049.1"/>
    </source>
</evidence>
<organism evidence="2 3">
    <name type="scientific">Gemella haemolysans M341</name>
    <dbReference type="NCBI Taxonomy" id="562981"/>
    <lineage>
        <taxon>Bacteria</taxon>
        <taxon>Bacillati</taxon>
        <taxon>Bacillota</taxon>
        <taxon>Bacilli</taxon>
        <taxon>Bacillales</taxon>
        <taxon>Gemellaceae</taxon>
        <taxon>Gemella</taxon>
    </lineage>
</organism>
<evidence type="ECO:0000313" key="3">
    <source>
        <dbReference type="Proteomes" id="UP000004773"/>
    </source>
</evidence>
<reference evidence="2 3" key="1">
    <citation type="submission" date="2011-03" db="EMBL/GenBank/DDBJ databases">
        <title>The Genome Sequence of Gemella haemolysans M341.</title>
        <authorList>
            <consortium name="The Broad Institute Genome Sequencing Platform"/>
            <consortium name="The Broad Institute Genome Sequencing Center for Infectious Disease"/>
            <person name="Earl A."/>
            <person name="Ward D."/>
            <person name="Feldgarden M."/>
            <person name="Gevers D."/>
            <person name="Sibley C.D."/>
            <person name="Field T.R."/>
            <person name="Grinwis M."/>
            <person name="Eshaghurshan C.S."/>
            <person name="Surette M.G."/>
            <person name="Young S.K."/>
            <person name="Zeng Q."/>
            <person name="Gargeya S."/>
            <person name="Fitzgerald M."/>
            <person name="Haas B."/>
            <person name="Abouelleil A."/>
            <person name="Alvarado L."/>
            <person name="Arachchi H.M."/>
            <person name="Berlin A."/>
            <person name="Brown A."/>
            <person name="Chapman S.B."/>
            <person name="Chen Z."/>
            <person name="Dunbar C."/>
            <person name="Freedman E."/>
            <person name="Gearin G."/>
            <person name="Gellesch M."/>
            <person name="Goldberg J."/>
            <person name="Griggs A."/>
            <person name="Gujja S."/>
            <person name="Heilman E.R."/>
            <person name="Heiman D."/>
            <person name="Howarth C."/>
            <person name="Larson L."/>
            <person name="Lui A."/>
            <person name="MacDonald P.J.P."/>
            <person name="Mehta T."/>
            <person name="Montmayeur A."/>
            <person name="Murphy C."/>
            <person name="Neiman D."/>
            <person name="Pearson M."/>
            <person name="Priest M."/>
            <person name="Roberts A."/>
            <person name="Saif S."/>
            <person name="Shea T."/>
            <person name="Shenoy N."/>
            <person name="Sisk P."/>
            <person name="Stolte C."/>
            <person name="Sykes S."/>
            <person name="White J."/>
            <person name="Yandava C."/>
            <person name="Wortman J."/>
            <person name="Nusbaum C."/>
            <person name="Birren B."/>
        </authorList>
    </citation>
    <scope>NUCLEOTIDE SEQUENCE [LARGE SCALE GENOMIC DNA]</scope>
    <source>
        <strain evidence="2 3">M341</strain>
    </source>
</reference>
<sequence length="119" mass="14038">MLEMNFKSNYIKSFREKYNLSQYELADLMNVNQSTIARWEKGEKTPSHENIAKLDDIILNYNINNSIDENNDLIDKENHIIRKTVDHLLEIAKQHKNPKRKRATTKLALTILDEKLKRG</sequence>
<dbReference type="EMBL" id="ACRO01000030">
    <property type="protein sequence ID" value="EGF87049.1"/>
    <property type="molecule type" value="Genomic_DNA"/>
</dbReference>
<comment type="caution">
    <text evidence="2">The sequence shown here is derived from an EMBL/GenBank/DDBJ whole genome shotgun (WGS) entry which is preliminary data.</text>
</comment>
<gene>
    <name evidence="2" type="ORF">HMPREF0428_01419</name>
</gene>
<feature type="domain" description="HTH cro/C1-type" evidence="1">
    <location>
        <begin position="11"/>
        <end position="54"/>
    </location>
</feature>
<protein>
    <recommendedName>
        <fullName evidence="1">HTH cro/C1-type domain-containing protein</fullName>
    </recommendedName>
</protein>
<evidence type="ECO:0000259" key="1">
    <source>
        <dbReference type="PROSITE" id="PS50943"/>
    </source>
</evidence>
<dbReference type="SUPFAM" id="SSF47413">
    <property type="entry name" value="lambda repressor-like DNA-binding domains"/>
    <property type="match status" value="1"/>
</dbReference>
<dbReference type="PROSITE" id="PS50943">
    <property type="entry name" value="HTH_CROC1"/>
    <property type="match status" value="1"/>
</dbReference>
<dbReference type="Gene3D" id="1.10.260.40">
    <property type="entry name" value="lambda repressor-like DNA-binding domains"/>
    <property type="match status" value="1"/>
</dbReference>
<dbReference type="SMART" id="SM00530">
    <property type="entry name" value="HTH_XRE"/>
    <property type="match status" value="1"/>
</dbReference>
<proteinExistence type="predicted"/>